<dbReference type="GO" id="GO:0007186">
    <property type="term" value="P:G protein-coupled receptor signaling pathway"/>
    <property type="evidence" value="ECO:0007669"/>
    <property type="project" value="TreeGrafter"/>
</dbReference>
<dbReference type="PROSITE" id="PS01225">
    <property type="entry name" value="CTCK_2"/>
    <property type="match status" value="1"/>
</dbReference>
<comment type="caution">
    <text evidence="2">Lacks conserved residue(s) required for the propagation of feature annotation.</text>
</comment>
<dbReference type="InterPro" id="IPR006207">
    <property type="entry name" value="Cys_knot_C"/>
</dbReference>
<gene>
    <name evidence="4" type="primary">OTOGL</name>
    <name evidence="4" type="ORF">L345_08665</name>
</gene>
<evidence type="ECO:0000256" key="1">
    <source>
        <dbReference type="ARBA" id="ARBA00023157"/>
    </source>
</evidence>
<reference evidence="4 5" key="1">
    <citation type="journal article" date="2013" name="Proc. Natl. Acad. Sci. U.S.A.">
        <title>The king cobra genome reveals dynamic gene evolution and adaptation in the snake venom system.</title>
        <authorList>
            <person name="Vonk F.J."/>
            <person name="Casewell N.R."/>
            <person name="Henkel C.V."/>
            <person name="Heimberg A.M."/>
            <person name="Jansen H.J."/>
            <person name="McCleary R.J."/>
            <person name="Kerkkamp H.M."/>
            <person name="Vos R.A."/>
            <person name="Guerreiro I."/>
            <person name="Calvete J.J."/>
            <person name="Wuster W."/>
            <person name="Woods A.E."/>
            <person name="Logan J.M."/>
            <person name="Harrison R.A."/>
            <person name="Castoe T.A."/>
            <person name="de Koning A.P."/>
            <person name="Pollock D.D."/>
            <person name="Yandell M."/>
            <person name="Calderon D."/>
            <person name="Renjifo C."/>
            <person name="Currier R.B."/>
            <person name="Salgado D."/>
            <person name="Pla D."/>
            <person name="Sanz L."/>
            <person name="Hyder A.S."/>
            <person name="Ribeiro J.M."/>
            <person name="Arntzen J.W."/>
            <person name="van den Thillart G.E."/>
            <person name="Boetzer M."/>
            <person name="Pirovano W."/>
            <person name="Dirks R.P."/>
            <person name="Spaink H.P."/>
            <person name="Duboule D."/>
            <person name="McGlinn E."/>
            <person name="Kini R.M."/>
            <person name="Richardson M.K."/>
        </authorList>
    </citation>
    <scope>NUCLEOTIDE SEQUENCE</scope>
    <source>
        <tissue evidence="4">Blood</tissue>
    </source>
</reference>
<dbReference type="Gene3D" id="2.10.90.10">
    <property type="entry name" value="Cystine-knot cytokines"/>
    <property type="match status" value="1"/>
</dbReference>
<dbReference type="InterPro" id="IPR029034">
    <property type="entry name" value="Cystine-knot_cytokine"/>
</dbReference>
<name>V8NUE0_OPHHA</name>
<dbReference type="AlphaFoldDB" id="V8NUE0"/>
<dbReference type="GO" id="GO:0001664">
    <property type="term" value="F:G protein-coupled receptor binding"/>
    <property type="evidence" value="ECO:0007669"/>
    <property type="project" value="InterPro"/>
</dbReference>
<sequence length="199" mass="22334">MNVHKQLRCSAITNKTKLRKRIMGKRDERICQKIMVRTTVRKEDCILEKGLLAAFFYLLYQQQLSSATEARVENIGKPTSHKALLSGECDPTQRNAVGFNLSSCCSIHNFSSGSLQYLLDGDAETKNHQHAMNISVASCDGKCPSATIFNVNIDSHLRFCKCCRENGVQNRTVPLYCSGNGTEILYVMQEPTDCSCQWN</sequence>
<protein>
    <submittedName>
        <fullName evidence="4">Otogelin-like protein</fullName>
    </submittedName>
</protein>
<dbReference type="SMART" id="SM00041">
    <property type="entry name" value="CT"/>
    <property type="match status" value="1"/>
</dbReference>
<dbReference type="PANTHER" id="PTHR41151:SF1">
    <property type="entry name" value="PARTNER OF BURSICON"/>
    <property type="match status" value="1"/>
</dbReference>
<evidence type="ECO:0000313" key="4">
    <source>
        <dbReference type="EMBL" id="ETE65566.1"/>
    </source>
</evidence>
<dbReference type="PANTHER" id="PTHR41151">
    <property type="entry name" value="PARTNER OF BURSICON"/>
    <property type="match status" value="1"/>
</dbReference>
<feature type="non-terminal residue" evidence="4">
    <location>
        <position position="1"/>
    </location>
</feature>
<dbReference type="Proteomes" id="UP000018936">
    <property type="component" value="Unassembled WGS sequence"/>
</dbReference>
<comment type="caution">
    <text evidence="4">The sequence shown here is derived from an EMBL/GenBank/DDBJ whole genome shotgun (WGS) entry which is preliminary data.</text>
</comment>
<dbReference type="GO" id="GO:0005184">
    <property type="term" value="F:neuropeptide hormone activity"/>
    <property type="evidence" value="ECO:0007669"/>
    <property type="project" value="InterPro"/>
</dbReference>
<dbReference type="GO" id="GO:0031395">
    <property type="term" value="C:bursicon neuropeptide hormone complex"/>
    <property type="evidence" value="ECO:0007669"/>
    <property type="project" value="InterPro"/>
</dbReference>
<dbReference type="EMBL" id="AZIM01001850">
    <property type="protein sequence ID" value="ETE65566.1"/>
    <property type="molecule type" value="Genomic_DNA"/>
</dbReference>
<proteinExistence type="predicted"/>
<keyword evidence="1" id="KW-1015">Disulfide bond</keyword>
<organism evidence="4 5">
    <name type="scientific">Ophiophagus hannah</name>
    <name type="common">King cobra</name>
    <name type="synonym">Naja hannah</name>
    <dbReference type="NCBI Taxonomy" id="8665"/>
    <lineage>
        <taxon>Eukaryota</taxon>
        <taxon>Metazoa</taxon>
        <taxon>Chordata</taxon>
        <taxon>Craniata</taxon>
        <taxon>Vertebrata</taxon>
        <taxon>Euteleostomi</taxon>
        <taxon>Lepidosauria</taxon>
        <taxon>Squamata</taxon>
        <taxon>Bifurcata</taxon>
        <taxon>Unidentata</taxon>
        <taxon>Episquamata</taxon>
        <taxon>Toxicofera</taxon>
        <taxon>Serpentes</taxon>
        <taxon>Colubroidea</taxon>
        <taxon>Elapidae</taxon>
        <taxon>Elapinae</taxon>
        <taxon>Ophiophagus</taxon>
    </lineage>
</organism>
<evidence type="ECO:0000313" key="5">
    <source>
        <dbReference type="Proteomes" id="UP000018936"/>
    </source>
</evidence>
<evidence type="ECO:0000259" key="3">
    <source>
        <dbReference type="PROSITE" id="PS01225"/>
    </source>
</evidence>
<dbReference type="OrthoDB" id="160294at2759"/>
<keyword evidence="5" id="KW-1185">Reference proteome</keyword>
<evidence type="ECO:0000256" key="2">
    <source>
        <dbReference type="PROSITE-ProRule" id="PRU00039"/>
    </source>
</evidence>
<dbReference type="InterPro" id="IPR034441">
    <property type="entry name" value="Bursicon_suB"/>
</dbReference>
<accession>V8NUE0</accession>
<feature type="domain" description="CTCK" evidence="3">
    <location>
        <begin position="89"/>
        <end position="199"/>
    </location>
</feature>